<keyword evidence="2" id="KW-1185">Reference proteome</keyword>
<dbReference type="AlphaFoldDB" id="A0AAE3P0E3"/>
<gene>
    <name evidence="1" type="ORF">P0M35_07980</name>
</gene>
<evidence type="ECO:0000313" key="2">
    <source>
        <dbReference type="Proteomes" id="UP001221302"/>
    </source>
</evidence>
<organism evidence="1 2">
    <name type="scientific">Stygiobacter electus</name>
    <dbReference type="NCBI Taxonomy" id="3032292"/>
    <lineage>
        <taxon>Bacteria</taxon>
        <taxon>Pseudomonadati</taxon>
        <taxon>Ignavibacteriota</taxon>
        <taxon>Ignavibacteria</taxon>
        <taxon>Ignavibacteriales</taxon>
        <taxon>Melioribacteraceae</taxon>
        <taxon>Stygiobacter</taxon>
    </lineage>
</organism>
<evidence type="ECO:0000313" key="1">
    <source>
        <dbReference type="EMBL" id="MDF1612087.1"/>
    </source>
</evidence>
<name>A0AAE3P0E3_9BACT</name>
<dbReference type="EMBL" id="JARGDL010000009">
    <property type="protein sequence ID" value="MDF1612087.1"/>
    <property type="molecule type" value="Genomic_DNA"/>
</dbReference>
<protein>
    <recommendedName>
        <fullName evidence="3">HEPN domain-containing protein</fullName>
    </recommendedName>
</protein>
<comment type="caution">
    <text evidence="1">The sequence shown here is derived from an EMBL/GenBank/DDBJ whole genome shotgun (WGS) entry which is preliminary data.</text>
</comment>
<dbReference type="Proteomes" id="UP001221302">
    <property type="component" value="Unassembled WGS sequence"/>
</dbReference>
<reference evidence="1" key="1">
    <citation type="submission" date="2023-03" db="EMBL/GenBank/DDBJ databases">
        <title>Stygiobacter electus gen. nov., sp. nov., facultatively anaerobic thermotolerant bacterium of the class Ignavibacteria from a well of Yessentuki mineral water deposit.</title>
        <authorList>
            <person name="Podosokorskaya O.A."/>
            <person name="Elcheninov A.G."/>
            <person name="Petrova N.F."/>
            <person name="Zavarzina D.G."/>
            <person name="Kublanov I.V."/>
            <person name="Merkel A.Y."/>
        </authorList>
    </citation>
    <scope>NUCLEOTIDE SEQUENCE</scope>
    <source>
        <strain evidence="1">09-Me</strain>
    </source>
</reference>
<accession>A0AAE3P0E3</accession>
<dbReference type="RefSeq" id="WP_321535855.1">
    <property type="nucleotide sequence ID" value="NZ_JARGDL010000009.1"/>
</dbReference>
<evidence type="ECO:0008006" key="3">
    <source>
        <dbReference type="Google" id="ProtNLM"/>
    </source>
</evidence>
<proteinExistence type="predicted"/>
<sequence>MVRAIKKTIVDKSKFIVYKKIAESFYQSSLSEIKFERWNSAGVLIIHSAIAFADSITIKKAGIKSRSENHIDVVRLIDAIIPDSDSKKNSLNQLERLIAHKTSVSYSGEPYDKKDIEKLFKHLENFKTWAIKIIND</sequence>